<reference evidence="1 2" key="1">
    <citation type="journal article" date="2015" name="Nature">
        <title>rRNA introns, odd ribosomes, and small enigmatic genomes across a large radiation of phyla.</title>
        <authorList>
            <person name="Brown C.T."/>
            <person name="Hug L.A."/>
            <person name="Thomas B.C."/>
            <person name="Sharon I."/>
            <person name="Castelle C.J."/>
            <person name="Singh A."/>
            <person name="Wilkins M.J."/>
            <person name="Williams K.H."/>
            <person name="Banfield J.F."/>
        </authorList>
    </citation>
    <scope>NUCLEOTIDE SEQUENCE [LARGE SCALE GENOMIC DNA]</scope>
    <source>
        <strain evidence="2">GW2011_GWA1_39_13</strain>
    </source>
</reference>
<sequence length="373" mass="41414">MTGIIILIGFNFGSWFYLYSVSKFNSKVTLRNFASILNVSTQKDLELNIGGSKIVVKSNELKGWMEPYTRAYSGKEDVRFSSKFNDYLIHLAITTTVEPIDAKFEFGNDSKVAIFKQAVQGKKFNISKSATEIINAIRENRSSVQLVVDVVDPDITLEKVNDLGIKTLLAVGESDFTGSHNARIHNIKVGTTKFNGSIIKPGEEFSFNSILGEVDEKTGYLPELVIKSGKTIPEFGGGLCQLSTTVFRAAILAGLPITERRPHAYPVKYYNPQGFDATIYPGVVDLKFVNDTNGHILLQTKLEGTKLFVELYGSSDDRQVTVDGPHQYDQKTNGAMKAYFVRTISYAANGEKKENRFNSNYQAPFPLAVNPLE</sequence>
<name>A0A0G0MH95_YANXG</name>
<evidence type="ECO:0000313" key="1">
    <source>
        <dbReference type="EMBL" id="KKR02553.1"/>
    </source>
</evidence>
<dbReference type="InterPro" id="IPR007391">
    <property type="entry name" value="Vancomycin_resist_VanW"/>
</dbReference>
<dbReference type="AlphaFoldDB" id="A0A0G0MH95"/>
<dbReference type="PATRIC" id="fig|1619019.3.peg.34"/>
<proteinExistence type="predicted"/>
<organism evidence="1 2">
    <name type="scientific">Yanofskybacteria sp. (strain GW2011_GWA1_39_13)</name>
    <dbReference type="NCBI Taxonomy" id="1619019"/>
    <lineage>
        <taxon>Bacteria</taxon>
        <taxon>Candidatus Yanofskyibacteriota</taxon>
    </lineage>
</organism>
<evidence type="ECO:0000313" key="2">
    <source>
        <dbReference type="Proteomes" id="UP000034845"/>
    </source>
</evidence>
<gene>
    <name evidence="1" type="ORF">UT29_C0001G0033</name>
</gene>
<protein>
    <submittedName>
        <fullName evidence="1">VanW family protein</fullName>
    </submittedName>
</protein>
<dbReference type="InterPro" id="IPR052913">
    <property type="entry name" value="Glycopeptide_resist_protein"/>
</dbReference>
<comment type="caution">
    <text evidence="1">The sequence shown here is derived from an EMBL/GenBank/DDBJ whole genome shotgun (WGS) entry which is preliminary data.</text>
</comment>
<dbReference type="Proteomes" id="UP000034845">
    <property type="component" value="Unassembled WGS sequence"/>
</dbReference>
<dbReference type="PANTHER" id="PTHR35788:SF1">
    <property type="entry name" value="EXPORTED PROTEIN"/>
    <property type="match status" value="1"/>
</dbReference>
<dbReference type="EMBL" id="LBWF01000001">
    <property type="protein sequence ID" value="KKR02553.1"/>
    <property type="molecule type" value="Genomic_DNA"/>
</dbReference>
<dbReference type="PANTHER" id="PTHR35788">
    <property type="entry name" value="EXPORTED PROTEIN-RELATED"/>
    <property type="match status" value="1"/>
</dbReference>
<dbReference type="Pfam" id="PF04294">
    <property type="entry name" value="VanW"/>
    <property type="match status" value="1"/>
</dbReference>
<accession>A0A0G0MH95</accession>